<evidence type="ECO:0000256" key="1">
    <source>
        <dbReference type="ARBA" id="ARBA00004479"/>
    </source>
</evidence>
<evidence type="ECO:0000259" key="9">
    <source>
        <dbReference type="PROSITE" id="PS50835"/>
    </source>
</evidence>
<protein>
    <submittedName>
        <fullName evidence="11">Uncharacterized protein LOC129922769 isoform X1</fullName>
    </submittedName>
</protein>
<evidence type="ECO:0000256" key="5">
    <source>
        <dbReference type="ARBA" id="ARBA00023319"/>
    </source>
</evidence>
<gene>
    <name evidence="11" type="primary">LOC129922769</name>
</gene>
<accession>A0A9W2YSX6</accession>
<dbReference type="PANTHER" id="PTHR11640:SF164">
    <property type="entry name" value="MAM DOMAIN-CONTAINING GLYCOSYLPHOSPHATIDYLINOSITOL ANCHOR PROTEIN 1"/>
    <property type="match status" value="1"/>
</dbReference>
<keyword evidence="5" id="KW-0393">Immunoglobulin domain</keyword>
<feature type="compositionally biased region" description="Polar residues" evidence="6">
    <location>
        <begin position="392"/>
        <end position="410"/>
    </location>
</feature>
<evidence type="ECO:0000256" key="3">
    <source>
        <dbReference type="ARBA" id="ARBA00023157"/>
    </source>
</evidence>
<dbReference type="InterPro" id="IPR051275">
    <property type="entry name" value="Cell_adhesion_signaling"/>
</dbReference>
<dbReference type="RefSeq" id="XP_055865834.1">
    <property type="nucleotide sequence ID" value="XM_056009859.1"/>
</dbReference>
<dbReference type="GO" id="GO:0098609">
    <property type="term" value="P:cell-cell adhesion"/>
    <property type="evidence" value="ECO:0007669"/>
    <property type="project" value="TreeGrafter"/>
</dbReference>
<evidence type="ECO:0000313" key="10">
    <source>
        <dbReference type="Proteomes" id="UP001165740"/>
    </source>
</evidence>
<dbReference type="PROSITE" id="PS50835">
    <property type="entry name" value="IG_LIKE"/>
    <property type="match status" value="1"/>
</dbReference>
<keyword evidence="2 7" id="KW-0472">Membrane</keyword>
<dbReference type="OrthoDB" id="9950534at2759"/>
<evidence type="ECO:0000256" key="7">
    <source>
        <dbReference type="SAM" id="Phobius"/>
    </source>
</evidence>
<organism evidence="10 11">
    <name type="scientific">Biomphalaria glabrata</name>
    <name type="common">Bloodfluke planorb</name>
    <name type="synonym">Freshwater snail</name>
    <dbReference type="NCBI Taxonomy" id="6526"/>
    <lineage>
        <taxon>Eukaryota</taxon>
        <taxon>Metazoa</taxon>
        <taxon>Spiralia</taxon>
        <taxon>Lophotrochozoa</taxon>
        <taxon>Mollusca</taxon>
        <taxon>Gastropoda</taxon>
        <taxon>Heterobranchia</taxon>
        <taxon>Euthyneura</taxon>
        <taxon>Panpulmonata</taxon>
        <taxon>Hygrophila</taxon>
        <taxon>Lymnaeoidea</taxon>
        <taxon>Planorbidae</taxon>
        <taxon>Biomphalaria</taxon>
    </lineage>
</organism>
<feature type="domain" description="Ig-like" evidence="9">
    <location>
        <begin position="117"/>
        <end position="200"/>
    </location>
</feature>
<feature type="signal peptide" evidence="8">
    <location>
        <begin position="1"/>
        <end position="20"/>
    </location>
</feature>
<sequence>MFRVSVVLVMVVFNVCKASSQKSTLLTLTIGKDDGEEDAAVDENEIYNATCTATTLSHVTLSCGNITELMQVDYSLTAAVVFTRNTSGTDCSCTAHDGKGSGDVQLVSKRITVRYAASITSFATDNSHIIDNGNWGGIYCEAVGYPLPRITLWKDNNILKENPSGSSLSFRQLMSCADTGTYHCQAENGISNMNSTEVIHTRTIHLYVRCSLQFSSTGSVHKFTHKPGETFISTFTLMGWPEPSEFSVLKSGLVSNRLTVHYSVEKLPHGKVDLKIEELQTSDFSKHTVVIFQHGSPLLTYNFVIEEDTESSRPSVSVIAGAVVGSVFLVTTLFVIVRLSMSICCKRKKTISDPAIEEPGRENGSHLASESSYIPSEGSYNATESDYIPSEGSYNASECDSIPSESSFLSPETPYIPFENEISRL</sequence>
<keyword evidence="10" id="KW-1185">Reference proteome</keyword>
<proteinExistence type="predicted"/>
<name>A0A9W2YSX6_BIOGL</name>
<dbReference type="GO" id="GO:0005886">
    <property type="term" value="C:plasma membrane"/>
    <property type="evidence" value="ECO:0007669"/>
    <property type="project" value="TreeGrafter"/>
</dbReference>
<dbReference type="GO" id="GO:0050839">
    <property type="term" value="F:cell adhesion molecule binding"/>
    <property type="evidence" value="ECO:0007669"/>
    <property type="project" value="TreeGrafter"/>
</dbReference>
<dbReference type="SUPFAM" id="SSF48726">
    <property type="entry name" value="Immunoglobulin"/>
    <property type="match status" value="2"/>
</dbReference>
<evidence type="ECO:0000313" key="11">
    <source>
        <dbReference type="RefSeq" id="XP_055865834.1"/>
    </source>
</evidence>
<dbReference type="GeneID" id="129922769"/>
<evidence type="ECO:0000256" key="8">
    <source>
        <dbReference type="SAM" id="SignalP"/>
    </source>
</evidence>
<keyword evidence="7" id="KW-1133">Transmembrane helix</keyword>
<dbReference type="Gene3D" id="2.60.40.10">
    <property type="entry name" value="Immunoglobulins"/>
    <property type="match status" value="1"/>
</dbReference>
<evidence type="ECO:0000256" key="4">
    <source>
        <dbReference type="ARBA" id="ARBA00023180"/>
    </source>
</evidence>
<comment type="subcellular location">
    <subcellularLocation>
        <location evidence="1">Membrane</location>
        <topology evidence="1">Single-pass type I membrane protein</topology>
    </subcellularLocation>
</comment>
<dbReference type="InterPro" id="IPR013783">
    <property type="entry name" value="Ig-like_fold"/>
</dbReference>
<keyword evidence="7" id="KW-0812">Transmembrane</keyword>
<keyword evidence="8" id="KW-0732">Signal</keyword>
<reference evidence="11" key="1">
    <citation type="submission" date="2025-08" db="UniProtKB">
        <authorList>
            <consortium name="RefSeq"/>
        </authorList>
    </citation>
    <scope>IDENTIFICATION</scope>
</reference>
<feature type="region of interest" description="Disordered" evidence="6">
    <location>
        <begin position="355"/>
        <end position="425"/>
    </location>
</feature>
<keyword evidence="4" id="KW-0325">Glycoprotein</keyword>
<feature type="compositionally biased region" description="Polar residues" evidence="6">
    <location>
        <begin position="366"/>
        <end position="384"/>
    </location>
</feature>
<dbReference type="PANTHER" id="PTHR11640">
    <property type="entry name" value="NEPHRIN"/>
    <property type="match status" value="1"/>
</dbReference>
<keyword evidence="3" id="KW-1015">Disulfide bond</keyword>
<dbReference type="InterPro" id="IPR007110">
    <property type="entry name" value="Ig-like_dom"/>
</dbReference>
<feature type="chain" id="PRO_5040767897" evidence="8">
    <location>
        <begin position="21"/>
        <end position="425"/>
    </location>
</feature>
<dbReference type="Proteomes" id="UP001165740">
    <property type="component" value="Chromosome 14"/>
</dbReference>
<evidence type="ECO:0000256" key="6">
    <source>
        <dbReference type="SAM" id="MobiDB-lite"/>
    </source>
</evidence>
<evidence type="ECO:0000256" key="2">
    <source>
        <dbReference type="ARBA" id="ARBA00023136"/>
    </source>
</evidence>
<feature type="transmembrane region" description="Helical" evidence="7">
    <location>
        <begin position="318"/>
        <end position="339"/>
    </location>
</feature>
<dbReference type="InterPro" id="IPR036179">
    <property type="entry name" value="Ig-like_dom_sf"/>
</dbReference>
<dbReference type="AlphaFoldDB" id="A0A9W2YSX6"/>
<dbReference type="GO" id="GO:0005911">
    <property type="term" value="C:cell-cell junction"/>
    <property type="evidence" value="ECO:0007669"/>
    <property type="project" value="TreeGrafter"/>
</dbReference>
<dbReference type="CDD" id="cd00096">
    <property type="entry name" value="Ig"/>
    <property type="match status" value="1"/>
</dbReference>